<dbReference type="InterPro" id="IPR016007">
    <property type="entry name" value="Alpha_rhamnosid"/>
</dbReference>
<reference evidence="9" key="1">
    <citation type="submission" date="2022-10" db="EMBL/GenBank/DDBJ databases">
        <title>The WGS of Solirubrobacter phytolaccae KCTC 29190.</title>
        <authorList>
            <person name="Jiang Z."/>
        </authorList>
    </citation>
    <scope>NUCLEOTIDE SEQUENCE</scope>
    <source>
        <strain evidence="9">KCTC 29190</strain>
    </source>
</reference>
<keyword evidence="3 9" id="KW-0378">Hydrolase</keyword>
<dbReference type="Gene3D" id="2.60.120.560">
    <property type="entry name" value="Exo-inulinase, domain 1"/>
    <property type="match status" value="1"/>
</dbReference>
<dbReference type="GO" id="GO:0030596">
    <property type="term" value="F:alpha-L-rhamnosidase activity"/>
    <property type="evidence" value="ECO:0007669"/>
    <property type="project" value="UniProtKB-EC"/>
</dbReference>
<comment type="catalytic activity">
    <reaction evidence="1">
        <text>Hydrolysis of terminal non-reducing alpha-L-rhamnose residues in alpha-L-rhamnosides.</text>
        <dbReference type="EC" id="3.2.1.40"/>
    </reaction>
</comment>
<evidence type="ECO:0000256" key="1">
    <source>
        <dbReference type="ARBA" id="ARBA00001445"/>
    </source>
</evidence>
<dbReference type="Pfam" id="PF08531">
    <property type="entry name" value="Bac_rhamnosid_N"/>
    <property type="match status" value="1"/>
</dbReference>
<dbReference type="EMBL" id="JAPDDP010000085">
    <property type="protein sequence ID" value="MDA0184759.1"/>
    <property type="molecule type" value="Genomic_DNA"/>
</dbReference>
<evidence type="ECO:0000259" key="7">
    <source>
        <dbReference type="Pfam" id="PF17389"/>
    </source>
</evidence>
<evidence type="ECO:0000256" key="4">
    <source>
        <dbReference type="SAM" id="SignalP"/>
    </source>
</evidence>
<dbReference type="Gene3D" id="1.50.10.10">
    <property type="match status" value="1"/>
</dbReference>
<evidence type="ECO:0000259" key="8">
    <source>
        <dbReference type="Pfam" id="PF17390"/>
    </source>
</evidence>
<dbReference type="Proteomes" id="UP001147653">
    <property type="component" value="Unassembled WGS sequence"/>
</dbReference>
<keyword evidence="4" id="KW-0732">Signal</keyword>
<proteinExistence type="predicted"/>
<evidence type="ECO:0000313" key="10">
    <source>
        <dbReference type="Proteomes" id="UP001147653"/>
    </source>
</evidence>
<dbReference type="PANTHER" id="PTHR33307:SF6">
    <property type="entry name" value="ALPHA-RHAMNOSIDASE (EUROFUNG)-RELATED"/>
    <property type="match status" value="1"/>
</dbReference>
<feature type="domain" description="Bacterial alpha-L-rhamnosidase N-terminal" evidence="6">
    <location>
        <begin position="339"/>
        <end position="492"/>
    </location>
</feature>
<evidence type="ECO:0000313" key="9">
    <source>
        <dbReference type="EMBL" id="MDA0184759.1"/>
    </source>
</evidence>
<dbReference type="InterPro" id="IPR035396">
    <property type="entry name" value="Bac_rhamnosid6H"/>
</dbReference>
<feature type="chain" id="PRO_5040894271" description="alpha-L-rhamnosidase" evidence="4">
    <location>
        <begin position="24"/>
        <end position="1138"/>
    </location>
</feature>
<dbReference type="InterPro" id="IPR013737">
    <property type="entry name" value="Bac_rhamnosid_N"/>
</dbReference>
<dbReference type="RefSeq" id="WP_270029213.1">
    <property type="nucleotide sequence ID" value="NZ_JAPDDP010000085.1"/>
</dbReference>
<dbReference type="AlphaFoldDB" id="A0A9X3SAR7"/>
<sequence length="1138" mass="121344">MKWLRTALAAASMLCVVPASALAAAPAGLTVEHQAKPLAVEAAAPLLGWQVAARTQSAYQVKVGTSPQSLGDVWDSGKVASPDSVNVPYAGPALPNATRLFWSVRTFDASGTASEYSAPASFGTAVKSGWTATPIWSNAPVLGTDYDVDVDFTVTTVAAGIKFRVNGSNAFMWQIRGDSSNELRPHVQVNGTYTQLKAVRLPMTIGLNTKHHARINVVGSTIRTYIDDVLVDTTVDTRNPNGSIGFRHGNTESARFDNVKVASSAATLYSNDFSTPSTDFSCGTVTGGELVVGTARDCSYGVTDNWAFLRKTFRVADKPVAWATAYVSARSTEPARQYVFKLSLNGKVVGVGPTRAINNAAQTMYNAYDVTSLLQPGDNALGALAYTTTDKKFIAQLVIAYADGTREVVNSDTSWKALAGEVAMPQAGSVGTSYYVAPVENIDARKYPSGFDTPAFDDASWSSATAKTAIQGLIGTPAANVEQRLREPVSVVKTGDKRYFVDFGRTVVGGVQLKLNGTGGEAVEIRVGEELTSPGVVDYTMRTGNTYRDVWTLRPGTQTLNLWGYRVFRYAEIIGADPEEIRATSLVYPYDPSASSWSSSNSALDQVVGFNRAGVRELNLDLHLDSPSRERAPYEGDNLIHMLIQGYTDGDWTLSKYTLQWLAVNETWPTEWRFSSILSAYEYWQSTGDIKAVGDYYEDLKAFVPTRWIRSSDGLVHKEPGASSTANGDLVDWPQGERDDYVFSNVNTVINAWSYKALADMAKIAAALGKGEDATTWTAAAERLRNAINANLYDPVAGRYKDGLTTAHASVHASVFAVAMGVAGPDQLGPATQYIAGRGIACSVFCANFLIDALYDGGRASDAVRLMTSTGQRSWLHMIEQGAGSPMEAWDPALKSNSTYSHPWAGSPAYLVYRGALGIEALEPGYKRFSVKPQPGGLTRAAGTTPTVRGTIGEAFEQVGDKLDLALRVPANSTAVVTLPGRSAVEVGAGCHLLSTGDGVTAASVREWATAQGCVFTAEAEGTVGGTVPATLALSVGPVSFGAFLPGVDRDYTATTKATVISTAGDAALSVSEPGHLTNGAFALREPLRVALSRTTWTAPTANEDVDVTFKQHIGSTDPLRTGSYSRTLTFTLSTTTP</sequence>
<keyword evidence="10" id="KW-1185">Reference proteome</keyword>
<organism evidence="9 10">
    <name type="scientific">Solirubrobacter phytolaccae</name>
    <dbReference type="NCBI Taxonomy" id="1404360"/>
    <lineage>
        <taxon>Bacteria</taxon>
        <taxon>Bacillati</taxon>
        <taxon>Actinomycetota</taxon>
        <taxon>Thermoleophilia</taxon>
        <taxon>Solirubrobacterales</taxon>
        <taxon>Solirubrobacteraceae</taxon>
        <taxon>Solirubrobacter</taxon>
    </lineage>
</organism>
<dbReference type="Gene3D" id="2.60.420.10">
    <property type="entry name" value="Maltose phosphorylase, domain 3"/>
    <property type="match status" value="1"/>
</dbReference>
<dbReference type="Pfam" id="PF17390">
    <property type="entry name" value="Bac_rhamnosid_C"/>
    <property type="match status" value="1"/>
</dbReference>
<dbReference type="SUPFAM" id="SSF48208">
    <property type="entry name" value="Six-hairpin glycosidases"/>
    <property type="match status" value="1"/>
</dbReference>
<feature type="domain" description="Alpha-L-rhamnosidase C-terminal" evidence="8">
    <location>
        <begin position="918"/>
        <end position="986"/>
    </location>
</feature>
<protein>
    <recommendedName>
        <fullName evidence="2">alpha-L-rhamnosidase</fullName>
        <ecNumber evidence="2">3.2.1.40</ecNumber>
    </recommendedName>
</protein>
<dbReference type="GO" id="GO:0005975">
    <property type="term" value="P:carbohydrate metabolic process"/>
    <property type="evidence" value="ECO:0007669"/>
    <property type="project" value="InterPro"/>
</dbReference>
<dbReference type="InterPro" id="IPR012341">
    <property type="entry name" value="6hp_glycosidase-like_sf"/>
</dbReference>
<dbReference type="PANTHER" id="PTHR33307">
    <property type="entry name" value="ALPHA-RHAMNOSIDASE (EUROFUNG)"/>
    <property type="match status" value="1"/>
</dbReference>
<dbReference type="InterPro" id="IPR008902">
    <property type="entry name" value="Rhamnosid_concanavalin"/>
</dbReference>
<gene>
    <name evidence="9" type="ORF">OJ997_30940</name>
</gene>
<accession>A0A9X3SAR7</accession>
<evidence type="ECO:0000256" key="3">
    <source>
        <dbReference type="ARBA" id="ARBA00022801"/>
    </source>
</evidence>
<feature type="domain" description="Alpha-L-rhamnosidase concanavalin-like" evidence="5">
    <location>
        <begin position="493"/>
        <end position="583"/>
    </location>
</feature>
<comment type="caution">
    <text evidence="9">The sequence shown here is derived from an EMBL/GenBank/DDBJ whole genome shotgun (WGS) entry which is preliminary data.</text>
</comment>
<feature type="signal peptide" evidence="4">
    <location>
        <begin position="1"/>
        <end position="23"/>
    </location>
</feature>
<evidence type="ECO:0000259" key="6">
    <source>
        <dbReference type="Pfam" id="PF08531"/>
    </source>
</evidence>
<evidence type="ECO:0000256" key="2">
    <source>
        <dbReference type="ARBA" id="ARBA00012652"/>
    </source>
</evidence>
<dbReference type="Gene3D" id="2.60.120.260">
    <property type="entry name" value="Galactose-binding domain-like"/>
    <property type="match status" value="2"/>
</dbReference>
<dbReference type="InterPro" id="IPR013783">
    <property type="entry name" value="Ig-like_fold"/>
</dbReference>
<dbReference type="InterPro" id="IPR035398">
    <property type="entry name" value="Bac_rhamnosid_C"/>
</dbReference>
<dbReference type="Pfam" id="PF17389">
    <property type="entry name" value="Bac_rhamnosid6H"/>
    <property type="match status" value="1"/>
</dbReference>
<dbReference type="EC" id="3.2.1.40" evidence="2"/>
<name>A0A9X3SAR7_9ACTN</name>
<dbReference type="Pfam" id="PF05592">
    <property type="entry name" value="Bac_rhamnosid"/>
    <property type="match status" value="1"/>
</dbReference>
<feature type="domain" description="Alpha-L-rhamnosidase six-hairpin glycosidase" evidence="7">
    <location>
        <begin position="594"/>
        <end position="914"/>
    </location>
</feature>
<dbReference type="InterPro" id="IPR008928">
    <property type="entry name" value="6-hairpin_glycosidase_sf"/>
</dbReference>
<dbReference type="Pfam" id="PF25788">
    <property type="entry name" value="Ig_Rha78A_N"/>
    <property type="match status" value="1"/>
</dbReference>
<dbReference type="Gene3D" id="2.60.40.10">
    <property type="entry name" value="Immunoglobulins"/>
    <property type="match status" value="1"/>
</dbReference>
<evidence type="ECO:0000259" key="5">
    <source>
        <dbReference type="Pfam" id="PF05592"/>
    </source>
</evidence>